<name>A0A1F5MHV3_9BACT</name>
<evidence type="ECO:0000313" key="1">
    <source>
        <dbReference type="EMBL" id="OGE64961.1"/>
    </source>
</evidence>
<accession>A0A1F5MHV3</accession>
<sequence length="174" mass="20184">MSLRSAELEVVEYKTHDIGHAVGRLIHNFAKYSGIVGTEIWPRMQFQLLSLIRDQIPYEVTWNAEGMEIKFSGFLDPRPRIKDSQLVYESPEPSCVFFEQPGEVSPLVRTHIGRVTSAIAQEMQEVYCLQAERDPLILRFPKSLYSKRIERFKVIIIEPARTDIPQIFQDAFKE</sequence>
<evidence type="ECO:0000313" key="2">
    <source>
        <dbReference type="Proteomes" id="UP000178859"/>
    </source>
</evidence>
<dbReference type="Proteomes" id="UP000178859">
    <property type="component" value="Unassembled WGS sequence"/>
</dbReference>
<dbReference type="EMBL" id="MFDT01000014">
    <property type="protein sequence ID" value="OGE64961.1"/>
    <property type="molecule type" value="Genomic_DNA"/>
</dbReference>
<organism evidence="1 2">
    <name type="scientific">Candidatus Daviesbacteria bacterium RIFCSPLOWO2_02_FULL_36_7</name>
    <dbReference type="NCBI Taxonomy" id="1797792"/>
    <lineage>
        <taxon>Bacteria</taxon>
        <taxon>Candidatus Daviesiibacteriota</taxon>
    </lineage>
</organism>
<dbReference type="AlphaFoldDB" id="A0A1F5MHV3"/>
<gene>
    <name evidence="1" type="ORF">A3I48_01695</name>
</gene>
<comment type="caution">
    <text evidence="1">The sequence shown here is derived from an EMBL/GenBank/DDBJ whole genome shotgun (WGS) entry which is preliminary data.</text>
</comment>
<protein>
    <submittedName>
        <fullName evidence="1">Uncharacterized protein</fullName>
    </submittedName>
</protein>
<reference evidence="1 2" key="1">
    <citation type="journal article" date="2016" name="Nat. Commun.">
        <title>Thousands of microbial genomes shed light on interconnected biogeochemical processes in an aquifer system.</title>
        <authorList>
            <person name="Anantharaman K."/>
            <person name="Brown C.T."/>
            <person name="Hug L.A."/>
            <person name="Sharon I."/>
            <person name="Castelle C.J."/>
            <person name="Probst A.J."/>
            <person name="Thomas B.C."/>
            <person name="Singh A."/>
            <person name="Wilkins M.J."/>
            <person name="Karaoz U."/>
            <person name="Brodie E.L."/>
            <person name="Williams K.H."/>
            <person name="Hubbard S.S."/>
            <person name="Banfield J.F."/>
        </authorList>
    </citation>
    <scope>NUCLEOTIDE SEQUENCE [LARGE SCALE GENOMIC DNA]</scope>
</reference>
<proteinExistence type="predicted"/>